<dbReference type="EMBL" id="JARJCM010000070">
    <property type="protein sequence ID" value="KAJ7032801.1"/>
    <property type="molecule type" value="Genomic_DNA"/>
</dbReference>
<dbReference type="Proteomes" id="UP001218188">
    <property type="component" value="Unassembled WGS sequence"/>
</dbReference>
<evidence type="ECO:0000313" key="3">
    <source>
        <dbReference type="EMBL" id="KAJ7032801.1"/>
    </source>
</evidence>
<feature type="compositionally biased region" description="Basic and acidic residues" evidence="1">
    <location>
        <begin position="111"/>
        <end position="124"/>
    </location>
</feature>
<comment type="caution">
    <text evidence="3">The sequence shown here is derived from an EMBL/GenBank/DDBJ whole genome shotgun (WGS) entry which is preliminary data.</text>
</comment>
<feature type="region of interest" description="Disordered" evidence="1">
    <location>
        <begin position="268"/>
        <end position="293"/>
    </location>
</feature>
<keyword evidence="4" id="KW-1185">Reference proteome</keyword>
<feature type="region of interest" description="Disordered" evidence="1">
    <location>
        <begin position="92"/>
        <end position="138"/>
    </location>
</feature>
<dbReference type="InterPro" id="IPR011320">
    <property type="entry name" value="RNase_H1_N"/>
</dbReference>
<name>A0AAD6STJ2_9AGAR</name>
<evidence type="ECO:0000256" key="1">
    <source>
        <dbReference type="SAM" id="MobiDB-lite"/>
    </source>
</evidence>
<protein>
    <recommendedName>
        <fullName evidence="2">Ribonuclease H1 N-terminal domain-containing protein</fullName>
    </recommendedName>
</protein>
<proteinExistence type="predicted"/>
<evidence type="ECO:0000259" key="2">
    <source>
        <dbReference type="Pfam" id="PF01693"/>
    </source>
</evidence>
<accession>A0AAD6STJ2</accession>
<sequence>MAGNPQPGMARMKDEIAQAGMLGSKHTSLGCSVNHAWEGRLRSKSAGWGARESASWDGLGWWRKKKDVALIVFVCIESHWLRTSVDELRRGRRRYSTRRPHSFPPHNPTLSHEERRTVNSERHGFGQTRGITGEGAAGAGTRNQVFPVKMTQNKICEVISMVPVAYSESLTLIIFGLTSEIPRLNTPEPEQKAIALSKKLYHDFKEEPNWRQEQKCPSCFQTWHVSKGVERVVDCEQNPKQLNPVNFATGPTCRQPTKPVNVGWIEMSSSEKDERDRKKAQAKKEDKKASAKKESAMLGVSELRRVGIGREMGGTTYFSLSLLSKLFVVALRTENMSSPSTVLYFERVSSRPRLLNTSAGNSIPRDPPIVLGTDENPADSFIHICTRPRLQPPICCWFLLWAADVRSLINSYLKWRPLLNPTQTCRPHFFPDPGVEAASHSLKAKTRFYIVKSGRVEGIFTSHYMADEQVKEFSGQDSISTRTYAEALAVWAAHCGNSHHLHGGPCPDLGFNGQTTLWGVCGFHRTFTSSEEARQHCQLNNFPLTWVNQMRIIETPPEFATCPPVFFPTANTNAPVYYVVTKGPKPGIYTDNQSFTVRKEALRAWAQHCQTNHGRLCLIAGSKTYWAIKGLRAVFDSRESVLDHAEAVGLKTVHLYGHFDENLVKSFQLEFGKLWIKIIFLNGGLSPSHVLPAPSRLPLASDGLQVLYQPVQFVCTFRTLLKLVVEGLDLLVNK</sequence>
<dbReference type="AlphaFoldDB" id="A0AAD6STJ2"/>
<dbReference type="InterPro" id="IPR037056">
    <property type="entry name" value="RNase_H1_N_sf"/>
</dbReference>
<dbReference type="Gene3D" id="3.40.970.10">
    <property type="entry name" value="Ribonuclease H1, N-terminal domain"/>
    <property type="match status" value="1"/>
</dbReference>
<gene>
    <name evidence="3" type="ORF">C8F04DRAFT_1184751</name>
</gene>
<organism evidence="3 4">
    <name type="scientific">Mycena alexandri</name>
    <dbReference type="NCBI Taxonomy" id="1745969"/>
    <lineage>
        <taxon>Eukaryota</taxon>
        <taxon>Fungi</taxon>
        <taxon>Dikarya</taxon>
        <taxon>Basidiomycota</taxon>
        <taxon>Agaricomycotina</taxon>
        <taxon>Agaricomycetes</taxon>
        <taxon>Agaricomycetidae</taxon>
        <taxon>Agaricales</taxon>
        <taxon>Marasmiineae</taxon>
        <taxon>Mycenaceae</taxon>
        <taxon>Mycena</taxon>
    </lineage>
</organism>
<feature type="compositionally biased region" description="Basic residues" evidence="1">
    <location>
        <begin position="92"/>
        <end position="101"/>
    </location>
</feature>
<evidence type="ECO:0000313" key="4">
    <source>
        <dbReference type="Proteomes" id="UP001218188"/>
    </source>
</evidence>
<reference evidence="3" key="1">
    <citation type="submission" date="2023-03" db="EMBL/GenBank/DDBJ databases">
        <title>Massive genome expansion in bonnet fungi (Mycena s.s.) driven by repeated elements and novel gene families across ecological guilds.</title>
        <authorList>
            <consortium name="Lawrence Berkeley National Laboratory"/>
            <person name="Harder C.B."/>
            <person name="Miyauchi S."/>
            <person name="Viragh M."/>
            <person name="Kuo A."/>
            <person name="Thoen E."/>
            <person name="Andreopoulos B."/>
            <person name="Lu D."/>
            <person name="Skrede I."/>
            <person name="Drula E."/>
            <person name="Henrissat B."/>
            <person name="Morin E."/>
            <person name="Kohler A."/>
            <person name="Barry K."/>
            <person name="LaButti K."/>
            <person name="Morin E."/>
            <person name="Salamov A."/>
            <person name="Lipzen A."/>
            <person name="Mereny Z."/>
            <person name="Hegedus B."/>
            <person name="Baldrian P."/>
            <person name="Stursova M."/>
            <person name="Weitz H."/>
            <person name="Taylor A."/>
            <person name="Grigoriev I.V."/>
            <person name="Nagy L.G."/>
            <person name="Martin F."/>
            <person name="Kauserud H."/>
        </authorList>
    </citation>
    <scope>NUCLEOTIDE SEQUENCE</scope>
    <source>
        <strain evidence="3">CBHHK200</strain>
    </source>
</reference>
<feature type="compositionally biased region" description="Basic and acidic residues" evidence="1">
    <location>
        <begin position="269"/>
        <end position="293"/>
    </location>
</feature>
<dbReference type="Pfam" id="PF01693">
    <property type="entry name" value="Cauli_VI"/>
    <property type="match status" value="1"/>
</dbReference>
<feature type="domain" description="Ribonuclease H1 N-terminal" evidence="2">
    <location>
        <begin position="448"/>
        <end position="487"/>
    </location>
</feature>